<keyword evidence="1" id="KW-0472">Membrane</keyword>
<proteinExistence type="predicted"/>
<dbReference type="EMBL" id="PXZM01000036">
    <property type="protein sequence ID" value="PSJ91107.1"/>
    <property type="molecule type" value="Genomic_DNA"/>
</dbReference>
<evidence type="ECO:0000313" key="3">
    <source>
        <dbReference type="EMBL" id="PSJ91107.1"/>
    </source>
</evidence>
<keyword evidence="1" id="KW-0812">Transmembrane</keyword>
<dbReference type="Pfam" id="PF01476">
    <property type="entry name" value="LysM"/>
    <property type="match status" value="1"/>
</dbReference>
<organism evidence="3 4">
    <name type="scientific">Brevibacillus fortis</name>
    <dbReference type="NCBI Taxonomy" id="2126352"/>
    <lineage>
        <taxon>Bacteria</taxon>
        <taxon>Bacillati</taxon>
        <taxon>Bacillota</taxon>
        <taxon>Bacilli</taxon>
        <taxon>Bacillales</taxon>
        <taxon>Paenibacillaceae</taxon>
        <taxon>Brevibacillus</taxon>
    </lineage>
</organism>
<dbReference type="RefSeq" id="WP_106840630.1">
    <property type="nucleotide sequence ID" value="NZ_JBCNIW010000025.1"/>
</dbReference>
<dbReference type="Proteomes" id="UP000240419">
    <property type="component" value="Unassembled WGS sequence"/>
</dbReference>
<sequence length="112" mass="12896">MNSLTVRNRFEKKEERRVRFGITRGQALLFLITFTLFFYLLTELVFASSVNEEPHGTEVTVQSGDSLWTLAVRYKADQHVDTRDYIIEIKDANGLESNKIYPGQTLLLPDTP</sequence>
<keyword evidence="1" id="KW-1133">Transmembrane helix</keyword>
<dbReference type="SUPFAM" id="SSF54106">
    <property type="entry name" value="LysM domain"/>
    <property type="match status" value="1"/>
</dbReference>
<dbReference type="SMART" id="SM00257">
    <property type="entry name" value="LysM"/>
    <property type="match status" value="1"/>
</dbReference>
<dbReference type="Gene3D" id="3.10.350.10">
    <property type="entry name" value="LysM domain"/>
    <property type="match status" value="1"/>
</dbReference>
<feature type="domain" description="LysM" evidence="2">
    <location>
        <begin position="57"/>
        <end position="108"/>
    </location>
</feature>
<reference evidence="3 4" key="1">
    <citation type="submission" date="2018-03" db="EMBL/GenBank/DDBJ databases">
        <title>Brevisbacillus phylogenomics.</title>
        <authorList>
            <person name="Dunlap C."/>
        </authorList>
    </citation>
    <scope>NUCLEOTIDE SEQUENCE [LARGE SCALE GENOMIC DNA]</scope>
    <source>
        <strain evidence="3 4">NRRL NRS-1210</strain>
    </source>
</reference>
<dbReference type="PROSITE" id="PS51782">
    <property type="entry name" value="LYSM"/>
    <property type="match status" value="1"/>
</dbReference>
<feature type="transmembrane region" description="Helical" evidence="1">
    <location>
        <begin position="21"/>
        <end position="41"/>
    </location>
</feature>
<dbReference type="InterPro" id="IPR036779">
    <property type="entry name" value="LysM_dom_sf"/>
</dbReference>
<dbReference type="CDD" id="cd00118">
    <property type="entry name" value="LysM"/>
    <property type="match status" value="1"/>
</dbReference>
<name>A0A2P7UVV0_9BACL</name>
<dbReference type="InterPro" id="IPR018392">
    <property type="entry name" value="LysM"/>
</dbReference>
<dbReference type="AlphaFoldDB" id="A0A2P7UVV0"/>
<dbReference type="OrthoDB" id="9801998at2"/>
<accession>A0A2P7UVV0</accession>
<protein>
    <submittedName>
        <fullName evidence="3">Peptidoglycan-binding protein LysM</fullName>
    </submittedName>
</protein>
<keyword evidence="4" id="KW-1185">Reference proteome</keyword>
<comment type="caution">
    <text evidence="3">The sequence shown here is derived from an EMBL/GenBank/DDBJ whole genome shotgun (WGS) entry which is preliminary data.</text>
</comment>
<gene>
    <name evidence="3" type="ORF">C7R93_20910</name>
</gene>
<evidence type="ECO:0000313" key="4">
    <source>
        <dbReference type="Proteomes" id="UP000240419"/>
    </source>
</evidence>
<evidence type="ECO:0000256" key="1">
    <source>
        <dbReference type="SAM" id="Phobius"/>
    </source>
</evidence>
<evidence type="ECO:0000259" key="2">
    <source>
        <dbReference type="PROSITE" id="PS51782"/>
    </source>
</evidence>